<keyword evidence="3" id="KW-0804">Transcription</keyword>
<dbReference type="InterPro" id="IPR036735">
    <property type="entry name" value="NGN_dom_sf"/>
</dbReference>
<accession>A0ABU5ZUG1</accession>
<keyword evidence="2" id="KW-0805">Transcription regulation</keyword>
<dbReference type="NCBIfam" id="NF033644">
    <property type="entry name" value="antiterm_UpxY"/>
    <property type="match status" value="1"/>
</dbReference>
<protein>
    <submittedName>
        <fullName evidence="5">UpxY family transcription antiterminator</fullName>
    </submittedName>
</protein>
<gene>
    <name evidence="5" type="ORF">U6A24_09195</name>
</gene>
<comment type="caution">
    <text evidence="5">The sequence shown here is derived from an EMBL/GenBank/DDBJ whole genome shotgun (WGS) entry which is preliminary data.</text>
</comment>
<evidence type="ECO:0000256" key="1">
    <source>
        <dbReference type="ARBA" id="ARBA00022814"/>
    </source>
</evidence>
<keyword evidence="6" id="KW-1185">Reference proteome</keyword>
<dbReference type="Pfam" id="PF02357">
    <property type="entry name" value="NusG"/>
    <property type="match status" value="1"/>
</dbReference>
<dbReference type="InterPro" id="IPR006645">
    <property type="entry name" value="NGN-like_dom"/>
</dbReference>
<dbReference type="EMBL" id="JAYKLX010000004">
    <property type="protein sequence ID" value="MEB3345634.1"/>
    <property type="molecule type" value="Genomic_DNA"/>
</dbReference>
<keyword evidence="1" id="KW-0889">Transcription antitermination</keyword>
<organism evidence="5 6">
    <name type="scientific">Aquimarina gracilis</name>
    <dbReference type="NCBI Taxonomy" id="874422"/>
    <lineage>
        <taxon>Bacteria</taxon>
        <taxon>Pseudomonadati</taxon>
        <taxon>Bacteroidota</taxon>
        <taxon>Flavobacteriia</taxon>
        <taxon>Flavobacteriales</taxon>
        <taxon>Flavobacteriaceae</taxon>
        <taxon>Aquimarina</taxon>
    </lineage>
</organism>
<evidence type="ECO:0000256" key="2">
    <source>
        <dbReference type="ARBA" id="ARBA00023015"/>
    </source>
</evidence>
<evidence type="ECO:0000259" key="4">
    <source>
        <dbReference type="SMART" id="SM00738"/>
    </source>
</evidence>
<name>A0ABU5ZUG1_9FLAO</name>
<feature type="domain" description="NusG-like N-terminal" evidence="4">
    <location>
        <begin position="6"/>
        <end position="104"/>
    </location>
</feature>
<sequence>MTKSLVSGWYVLYVQSRQEKKAQRLLKEKGFDTFLPLVKKIRNWSDRKATIETPLFPSYLFVYISSDKNFYQALSLNEVCAFIKFGNQYARVTEEEVKDIKSIISTPNIDDVYIDNQTVTYGTKMSIKTGPLKGMNCEVIDCNNNNNKIRVRIESLRQDVIVQLKEKDLKIN</sequence>
<dbReference type="SUPFAM" id="SSF82679">
    <property type="entry name" value="N-utilization substance G protein NusG, N-terminal domain"/>
    <property type="match status" value="1"/>
</dbReference>
<dbReference type="RefSeq" id="WP_324179666.1">
    <property type="nucleotide sequence ID" value="NZ_BAABAW010000007.1"/>
</dbReference>
<evidence type="ECO:0000256" key="3">
    <source>
        <dbReference type="ARBA" id="ARBA00023163"/>
    </source>
</evidence>
<evidence type="ECO:0000313" key="5">
    <source>
        <dbReference type="EMBL" id="MEB3345634.1"/>
    </source>
</evidence>
<dbReference type="PANTHER" id="PTHR30265">
    <property type="entry name" value="RHO-INTERACTING TRANSCRIPTION TERMINATION FACTOR NUSG"/>
    <property type="match status" value="1"/>
</dbReference>
<dbReference type="InterPro" id="IPR043425">
    <property type="entry name" value="NusG-like"/>
</dbReference>
<dbReference type="PANTHER" id="PTHR30265:SF4">
    <property type="entry name" value="KOW MOTIF FAMILY PROTEIN, EXPRESSED"/>
    <property type="match status" value="1"/>
</dbReference>
<dbReference type="Gene3D" id="3.30.70.940">
    <property type="entry name" value="NusG, N-terminal domain"/>
    <property type="match status" value="1"/>
</dbReference>
<dbReference type="Proteomes" id="UP001327027">
    <property type="component" value="Unassembled WGS sequence"/>
</dbReference>
<dbReference type="SMART" id="SM00738">
    <property type="entry name" value="NGN"/>
    <property type="match status" value="1"/>
</dbReference>
<reference evidence="5 6" key="1">
    <citation type="journal article" date="2013" name="Int. J. Syst. Evol. Microbiol.">
        <title>Aquimarina gracilis sp. nov., isolated from the gut microflora of a mussel, Mytilus coruscus, and emended description of Aquimarina spongiae.</title>
        <authorList>
            <person name="Park S.C."/>
            <person name="Choe H.N."/>
            <person name="Baik K.S."/>
            <person name="Seong C.N."/>
        </authorList>
    </citation>
    <scope>NUCLEOTIDE SEQUENCE [LARGE SCALE GENOMIC DNA]</scope>
    <source>
        <strain evidence="5 6">PSC32</strain>
    </source>
</reference>
<proteinExistence type="predicted"/>
<dbReference type="CDD" id="cd09895">
    <property type="entry name" value="NGN_SP_UpxY"/>
    <property type="match status" value="1"/>
</dbReference>
<evidence type="ECO:0000313" key="6">
    <source>
        <dbReference type="Proteomes" id="UP001327027"/>
    </source>
</evidence>